<evidence type="ECO:0000259" key="5">
    <source>
        <dbReference type="PROSITE" id="PS51935"/>
    </source>
</evidence>
<comment type="similarity">
    <text evidence="1">Belongs to the peptidase C40 family.</text>
</comment>
<evidence type="ECO:0000256" key="3">
    <source>
        <dbReference type="ARBA" id="ARBA00022801"/>
    </source>
</evidence>
<dbReference type="KEGG" id="rbg:BG454_06320"/>
<evidence type="ECO:0000256" key="4">
    <source>
        <dbReference type="ARBA" id="ARBA00022807"/>
    </source>
</evidence>
<keyword evidence="4" id="KW-0788">Thiol protease</keyword>
<evidence type="ECO:0000313" key="6">
    <source>
        <dbReference type="EMBL" id="ATX65492.1"/>
    </source>
</evidence>
<name>A0A2K8K7Q2_9RHOB</name>
<proteinExistence type="inferred from homology"/>
<dbReference type="InterPro" id="IPR011929">
    <property type="entry name" value="Phage_pept_NlpC/P60"/>
</dbReference>
<dbReference type="GO" id="GO:0008234">
    <property type="term" value="F:cysteine-type peptidase activity"/>
    <property type="evidence" value="ECO:0007669"/>
    <property type="project" value="UniProtKB-KW"/>
</dbReference>
<dbReference type="Gene3D" id="3.90.1720.10">
    <property type="entry name" value="endopeptidase domain like (from Nostoc punctiforme)"/>
    <property type="match status" value="1"/>
</dbReference>
<evidence type="ECO:0000256" key="2">
    <source>
        <dbReference type="ARBA" id="ARBA00022670"/>
    </source>
</evidence>
<organism evidence="6 7">
    <name type="scientific">Roseinatronobacter bogoriensis subsp. barguzinensis</name>
    <dbReference type="NCBI Taxonomy" id="441209"/>
    <lineage>
        <taxon>Bacteria</taxon>
        <taxon>Pseudomonadati</taxon>
        <taxon>Pseudomonadota</taxon>
        <taxon>Alphaproteobacteria</taxon>
        <taxon>Rhodobacterales</taxon>
        <taxon>Paracoccaceae</taxon>
        <taxon>Roseinatronobacter</taxon>
    </lineage>
</organism>
<keyword evidence="2" id="KW-0645">Protease</keyword>
<keyword evidence="7" id="KW-1185">Reference proteome</keyword>
<dbReference type="RefSeq" id="WP_071479067.1">
    <property type="nucleotide sequence ID" value="NZ_CP024899.1"/>
</dbReference>
<dbReference type="AlphaFoldDB" id="A0A2K8K7Q2"/>
<dbReference type="InterPro" id="IPR000064">
    <property type="entry name" value="NLP_P60_dom"/>
</dbReference>
<dbReference type="OrthoDB" id="6058745at2"/>
<reference evidence="6 7" key="1">
    <citation type="submission" date="2017-11" db="EMBL/GenBank/DDBJ databases">
        <title>Revised Sequence and Annotation of the Rhodobaca barguzinensis strain alga05 Genome.</title>
        <authorList>
            <person name="Kopejtka K."/>
            <person name="Tomasch J.M."/>
            <person name="Bunk B."/>
            <person name="Koblizek M."/>
        </authorList>
    </citation>
    <scope>NUCLEOTIDE SEQUENCE [LARGE SCALE GENOMIC DNA]</scope>
    <source>
        <strain evidence="7">alga05</strain>
    </source>
</reference>
<accession>A0A2K8K7Q2</accession>
<dbReference type="SUPFAM" id="SSF54001">
    <property type="entry name" value="Cysteine proteinases"/>
    <property type="match status" value="1"/>
</dbReference>
<keyword evidence="3" id="KW-0378">Hydrolase</keyword>
<dbReference type="GO" id="GO:0006508">
    <property type="term" value="P:proteolysis"/>
    <property type="evidence" value="ECO:0007669"/>
    <property type="project" value="UniProtKB-KW"/>
</dbReference>
<evidence type="ECO:0000313" key="7">
    <source>
        <dbReference type="Proteomes" id="UP000228948"/>
    </source>
</evidence>
<gene>
    <name evidence="6" type="ORF">BG454_06320</name>
</gene>
<dbReference type="Proteomes" id="UP000228948">
    <property type="component" value="Chromosome"/>
</dbReference>
<dbReference type="STRING" id="441209.GCA_001870665_00179"/>
<evidence type="ECO:0000256" key="1">
    <source>
        <dbReference type="ARBA" id="ARBA00007074"/>
    </source>
</evidence>
<dbReference type="InterPro" id="IPR038765">
    <property type="entry name" value="Papain-like_cys_pep_sf"/>
</dbReference>
<protein>
    <submittedName>
        <fullName evidence="6">Peptidase</fullName>
    </submittedName>
</protein>
<sequence length="142" mass="15148">MNGQGEIVALARQWIGTPYHHRAATCGAGADCLGLIRGIWRARFGAEPEPVPHYSPSWAEIGGQEQLLQALSRHLQPASLPEDGQVLLFRLQAGADAKHLGIQSGGGACFIHACPRAGVVQAPLSAPWARRIVARFAFPPSL</sequence>
<feature type="domain" description="NlpC/P60" evidence="5">
    <location>
        <begin position="1"/>
        <end position="139"/>
    </location>
</feature>
<dbReference type="PROSITE" id="PS51935">
    <property type="entry name" value="NLPC_P60"/>
    <property type="match status" value="1"/>
</dbReference>
<dbReference type="NCBIfam" id="TIGR02219">
    <property type="entry name" value="phage_NlpC_fam"/>
    <property type="match status" value="1"/>
</dbReference>
<dbReference type="EMBL" id="CP024899">
    <property type="protein sequence ID" value="ATX65492.1"/>
    <property type="molecule type" value="Genomic_DNA"/>
</dbReference>